<dbReference type="SUPFAM" id="SSF50129">
    <property type="entry name" value="GroES-like"/>
    <property type="match status" value="1"/>
</dbReference>
<dbReference type="InterPro" id="IPR050700">
    <property type="entry name" value="YIM1/Zinc_Alcohol_DH_Fams"/>
</dbReference>
<dbReference type="Proteomes" id="UP001063166">
    <property type="component" value="Unassembled WGS sequence"/>
</dbReference>
<dbReference type="Pfam" id="PF08240">
    <property type="entry name" value="ADH_N"/>
    <property type="match status" value="1"/>
</dbReference>
<proteinExistence type="predicted"/>
<gene>
    <name evidence="2" type="ORF">LshimejAT787_1303340</name>
</gene>
<dbReference type="SUPFAM" id="SSF51735">
    <property type="entry name" value="NAD(P)-binding Rossmann-fold domains"/>
    <property type="match status" value="1"/>
</dbReference>
<feature type="domain" description="Enoyl reductase (ER)" evidence="1">
    <location>
        <begin position="20"/>
        <end position="340"/>
    </location>
</feature>
<dbReference type="InterPro" id="IPR011032">
    <property type="entry name" value="GroES-like_sf"/>
</dbReference>
<dbReference type="GO" id="GO:0005739">
    <property type="term" value="C:mitochondrion"/>
    <property type="evidence" value="ECO:0007669"/>
    <property type="project" value="TreeGrafter"/>
</dbReference>
<reference evidence="2" key="1">
    <citation type="submission" date="2022-07" db="EMBL/GenBank/DDBJ databases">
        <title>The genome of Lyophyllum shimeji provides insight into the initial evolution of ectomycorrhizal fungal genome.</title>
        <authorList>
            <person name="Kobayashi Y."/>
            <person name="Shibata T."/>
            <person name="Hirakawa H."/>
            <person name="Shigenobu S."/>
            <person name="Nishiyama T."/>
            <person name="Yamada A."/>
            <person name="Hasebe M."/>
            <person name="Kawaguchi M."/>
        </authorList>
    </citation>
    <scope>NUCLEOTIDE SEQUENCE</scope>
    <source>
        <strain evidence="2">AT787</strain>
    </source>
</reference>
<dbReference type="InterPro" id="IPR013154">
    <property type="entry name" value="ADH-like_N"/>
</dbReference>
<dbReference type="Gene3D" id="3.90.180.10">
    <property type="entry name" value="Medium-chain alcohol dehydrogenases, catalytic domain"/>
    <property type="match status" value="1"/>
</dbReference>
<dbReference type="EMBL" id="BRPK01000013">
    <property type="protein sequence ID" value="GLB43433.1"/>
    <property type="molecule type" value="Genomic_DNA"/>
</dbReference>
<dbReference type="InterPro" id="IPR020843">
    <property type="entry name" value="ER"/>
</dbReference>
<dbReference type="CDD" id="cd08267">
    <property type="entry name" value="MDR1"/>
    <property type="match status" value="1"/>
</dbReference>
<protein>
    <submittedName>
        <fullName evidence="2">Zinc-binding dehydrogenase</fullName>
    </submittedName>
</protein>
<name>A0A9P3USA0_LYOSH</name>
<dbReference type="PANTHER" id="PTHR11695">
    <property type="entry name" value="ALCOHOL DEHYDROGENASE RELATED"/>
    <property type="match status" value="1"/>
</dbReference>
<comment type="caution">
    <text evidence="2">The sequence shown here is derived from an EMBL/GenBank/DDBJ whole genome shotgun (WGS) entry which is preliminary data.</text>
</comment>
<dbReference type="Pfam" id="PF13602">
    <property type="entry name" value="ADH_zinc_N_2"/>
    <property type="match status" value="1"/>
</dbReference>
<accession>A0A9P3USA0</accession>
<dbReference type="PANTHER" id="PTHR11695:SF294">
    <property type="entry name" value="RETICULON-4-INTERACTING PROTEIN 1, MITOCHONDRIAL"/>
    <property type="match status" value="1"/>
</dbReference>
<dbReference type="SMART" id="SM00829">
    <property type="entry name" value="PKS_ER"/>
    <property type="match status" value="1"/>
</dbReference>
<sequence length="346" mass="37155">MSTIPATQQAWIEERRGPPAQSLRLRTDWPVPSDLQPGEVLIKVQAAAMNPGGYKMMKLLPNFARGRPLPAEMELSGVVVDGNGTEYSDGDQVFGFVTPELAKARKQGALCQYVRLPTSLILPRPPSVTPLEAAGICAVSITSYHALVELAQLEAGQTVLVYGGSSSVGIAAIQIAKALGAKVVASASGKNEAFVRGQGADEFIDYTKQPIHEYLKANPPSPKFHAIVDAIGLMDPSLYTSSPAYLAPNGIFISAGDLPSMSQLWHFCKLLAAIVWPRWLGGTPRKWRLIRPTLGHMGDVQALVAKGSLKLPIDSVYDFEDVLSAYDRVVTGRATGKVVVKIDPTI</sequence>
<keyword evidence="3" id="KW-1185">Reference proteome</keyword>
<evidence type="ECO:0000313" key="2">
    <source>
        <dbReference type="EMBL" id="GLB43433.1"/>
    </source>
</evidence>
<dbReference type="OrthoDB" id="3509362at2759"/>
<evidence type="ECO:0000313" key="3">
    <source>
        <dbReference type="Proteomes" id="UP001063166"/>
    </source>
</evidence>
<dbReference type="AlphaFoldDB" id="A0A9P3USA0"/>
<dbReference type="GO" id="GO:0016491">
    <property type="term" value="F:oxidoreductase activity"/>
    <property type="evidence" value="ECO:0007669"/>
    <property type="project" value="InterPro"/>
</dbReference>
<dbReference type="Gene3D" id="3.40.50.720">
    <property type="entry name" value="NAD(P)-binding Rossmann-like Domain"/>
    <property type="match status" value="1"/>
</dbReference>
<dbReference type="InterPro" id="IPR036291">
    <property type="entry name" value="NAD(P)-bd_dom_sf"/>
</dbReference>
<organism evidence="2 3">
    <name type="scientific">Lyophyllum shimeji</name>
    <name type="common">Hon-shimeji</name>
    <name type="synonym">Tricholoma shimeji</name>
    <dbReference type="NCBI Taxonomy" id="47721"/>
    <lineage>
        <taxon>Eukaryota</taxon>
        <taxon>Fungi</taxon>
        <taxon>Dikarya</taxon>
        <taxon>Basidiomycota</taxon>
        <taxon>Agaricomycotina</taxon>
        <taxon>Agaricomycetes</taxon>
        <taxon>Agaricomycetidae</taxon>
        <taxon>Agaricales</taxon>
        <taxon>Tricholomatineae</taxon>
        <taxon>Lyophyllaceae</taxon>
        <taxon>Lyophyllum</taxon>
    </lineage>
</organism>
<evidence type="ECO:0000259" key="1">
    <source>
        <dbReference type="SMART" id="SM00829"/>
    </source>
</evidence>